<sequence>MSTVVKESPRMTQSGGKCDSSKWPHESTSPITCCGCPRAEEEMEADTGVWMEVQEGEECEGCMAHGRACEHQVETTSGQARLIGACLACHTSKVKCSFVSMAAGPSKSTAGPSKKKEKAPGLSKSRPFIEDSDADFIGEEDPTELS</sequence>
<gene>
    <name evidence="2" type="ORF">WG66_15521</name>
</gene>
<feature type="compositionally biased region" description="Polar residues" evidence="1">
    <location>
        <begin position="1"/>
        <end position="15"/>
    </location>
</feature>
<proteinExistence type="predicted"/>
<dbReference type="AlphaFoldDB" id="A0A0W0F6E5"/>
<organism evidence="2 3">
    <name type="scientific">Moniliophthora roreri</name>
    <name type="common">Frosty pod rot fungus</name>
    <name type="synonym">Monilia roreri</name>
    <dbReference type="NCBI Taxonomy" id="221103"/>
    <lineage>
        <taxon>Eukaryota</taxon>
        <taxon>Fungi</taxon>
        <taxon>Dikarya</taxon>
        <taxon>Basidiomycota</taxon>
        <taxon>Agaricomycotina</taxon>
        <taxon>Agaricomycetes</taxon>
        <taxon>Agaricomycetidae</taxon>
        <taxon>Agaricales</taxon>
        <taxon>Marasmiineae</taxon>
        <taxon>Marasmiaceae</taxon>
        <taxon>Moniliophthora</taxon>
    </lineage>
</organism>
<evidence type="ECO:0000313" key="3">
    <source>
        <dbReference type="Proteomes" id="UP000054988"/>
    </source>
</evidence>
<evidence type="ECO:0000256" key="1">
    <source>
        <dbReference type="SAM" id="MobiDB-lite"/>
    </source>
</evidence>
<accession>A0A0W0F6E5</accession>
<reference evidence="2 3" key="1">
    <citation type="submission" date="2015-12" db="EMBL/GenBank/DDBJ databases">
        <title>Draft genome sequence of Moniliophthora roreri, the causal agent of frosty pod rot of cacao.</title>
        <authorList>
            <person name="Aime M.C."/>
            <person name="Diaz-Valderrama J.R."/>
            <person name="Kijpornyongpan T."/>
            <person name="Phillips-Mora W."/>
        </authorList>
    </citation>
    <scope>NUCLEOTIDE SEQUENCE [LARGE SCALE GENOMIC DNA]</scope>
    <source>
        <strain evidence="2 3">MCA 2952</strain>
    </source>
</reference>
<dbReference type="Proteomes" id="UP000054988">
    <property type="component" value="Unassembled WGS sequence"/>
</dbReference>
<feature type="region of interest" description="Disordered" evidence="1">
    <location>
        <begin position="103"/>
        <end position="146"/>
    </location>
</feature>
<feature type="region of interest" description="Disordered" evidence="1">
    <location>
        <begin position="1"/>
        <end position="25"/>
    </location>
</feature>
<name>A0A0W0F6E5_MONRR</name>
<evidence type="ECO:0000313" key="2">
    <source>
        <dbReference type="EMBL" id="KTB31899.1"/>
    </source>
</evidence>
<protein>
    <submittedName>
        <fullName evidence="2">Uncharacterized protein</fullName>
    </submittedName>
</protein>
<dbReference type="EMBL" id="LATX01002282">
    <property type="protein sequence ID" value="KTB31899.1"/>
    <property type="molecule type" value="Genomic_DNA"/>
</dbReference>
<feature type="compositionally biased region" description="Acidic residues" evidence="1">
    <location>
        <begin position="130"/>
        <end position="146"/>
    </location>
</feature>
<comment type="caution">
    <text evidence="2">The sequence shown here is derived from an EMBL/GenBank/DDBJ whole genome shotgun (WGS) entry which is preliminary data.</text>
</comment>